<evidence type="ECO:0000256" key="4">
    <source>
        <dbReference type="RuleBase" id="RU364078"/>
    </source>
</evidence>
<keyword evidence="3 4" id="KW-0436">Ligase</keyword>
<comment type="function">
    <text evidence="3">Catalyzes two sequential steps in the biosynthesis of coenzyme A. In the first step cysteine is conjugated to 4'-phosphopantothenate to form 4-phosphopantothenoylcysteine. In the second step the latter compound is decarboxylated to form 4'-phosphopantotheine.</text>
</comment>
<dbReference type="GO" id="GO:0071513">
    <property type="term" value="C:phosphopantothenoylcysteine decarboxylase complex"/>
    <property type="evidence" value="ECO:0007669"/>
    <property type="project" value="TreeGrafter"/>
</dbReference>
<protein>
    <recommendedName>
        <fullName evidence="3">Coenzyme A biosynthesis bifunctional protein CoaBC</fullName>
    </recommendedName>
    <alternativeName>
        <fullName evidence="3">DNA/pantothenate metabolism flavoprotein</fullName>
    </alternativeName>
    <alternativeName>
        <fullName evidence="3">Phosphopantothenoylcysteine synthetase/decarboxylase</fullName>
        <shortName evidence="3">PPCS-PPCDC</shortName>
    </alternativeName>
    <domain>
        <recommendedName>
            <fullName evidence="3">Phosphopantothenoylcysteine decarboxylase</fullName>
            <shortName evidence="3">PPC decarboxylase</shortName>
            <shortName evidence="3">PPC-DC</shortName>
            <ecNumber evidence="3">4.1.1.36</ecNumber>
        </recommendedName>
        <alternativeName>
            <fullName evidence="3">CoaC</fullName>
        </alternativeName>
    </domain>
    <domain>
        <recommendedName>
            <fullName evidence="3">Phosphopantothenate--cysteine ligase</fullName>
            <ecNumber evidence="3">6.3.2.5</ecNumber>
        </recommendedName>
        <alternativeName>
            <fullName evidence="3">CoaB</fullName>
        </alternativeName>
        <alternativeName>
            <fullName evidence="3">Phosphopantothenoylcysteine synthetase</fullName>
            <shortName evidence="3">PPC synthetase</shortName>
            <shortName evidence="3">PPC-S</shortName>
        </alternativeName>
    </domain>
</protein>
<evidence type="ECO:0000256" key="1">
    <source>
        <dbReference type="ARBA" id="ARBA00022793"/>
    </source>
</evidence>
<dbReference type="GO" id="GO:0010181">
    <property type="term" value="F:FMN binding"/>
    <property type="evidence" value="ECO:0007669"/>
    <property type="project" value="UniProtKB-UniRule"/>
</dbReference>
<comment type="catalytic activity">
    <reaction evidence="3 4">
        <text>N-[(R)-4-phosphopantothenoyl]-L-cysteine + H(+) = (R)-4'-phosphopantetheine + CO2</text>
        <dbReference type="Rhea" id="RHEA:16793"/>
        <dbReference type="ChEBI" id="CHEBI:15378"/>
        <dbReference type="ChEBI" id="CHEBI:16526"/>
        <dbReference type="ChEBI" id="CHEBI:59458"/>
        <dbReference type="ChEBI" id="CHEBI:61723"/>
        <dbReference type="EC" id="4.1.1.36"/>
    </reaction>
</comment>
<dbReference type="PANTHER" id="PTHR14359:SF6">
    <property type="entry name" value="PHOSPHOPANTOTHENOYLCYSTEINE DECARBOXYLASE"/>
    <property type="match status" value="1"/>
</dbReference>
<dbReference type="EMBL" id="UFWZ01000001">
    <property type="protein sequence ID" value="SUY47307.1"/>
    <property type="molecule type" value="Genomic_DNA"/>
</dbReference>
<feature type="binding site" evidence="3">
    <location>
        <position position="341"/>
    </location>
    <ligand>
        <name>CTP</name>
        <dbReference type="ChEBI" id="CHEBI:37563"/>
    </ligand>
</feature>
<dbReference type="GO" id="GO:0015941">
    <property type="term" value="P:pantothenate catabolic process"/>
    <property type="evidence" value="ECO:0007669"/>
    <property type="project" value="InterPro"/>
</dbReference>
<comment type="cofactor">
    <cofactor evidence="3">
        <name>Mg(2+)</name>
        <dbReference type="ChEBI" id="CHEBI:18420"/>
    </cofactor>
</comment>
<comment type="cofactor">
    <cofactor evidence="3">
        <name>FMN</name>
        <dbReference type="ChEBI" id="CHEBI:58210"/>
    </cofactor>
    <text evidence="3">Binds 1 FMN per subunit.</text>
</comment>
<feature type="active site" description="Proton donor" evidence="3">
    <location>
        <position position="158"/>
    </location>
</feature>
<keyword evidence="3" id="KW-0479">Metal-binding</keyword>
<dbReference type="InterPro" id="IPR007085">
    <property type="entry name" value="DNA/pantothenate-metab_flavo_C"/>
</dbReference>
<dbReference type="HAMAP" id="MF_02225">
    <property type="entry name" value="CoaBC"/>
    <property type="match status" value="1"/>
</dbReference>
<feature type="binding site" evidence="3">
    <location>
        <position position="337"/>
    </location>
    <ligand>
        <name>CTP</name>
        <dbReference type="ChEBI" id="CHEBI:37563"/>
    </ligand>
</feature>
<dbReference type="GO" id="GO:0015937">
    <property type="term" value="P:coenzyme A biosynthetic process"/>
    <property type="evidence" value="ECO:0007669"/>
    <property type="project" value="UniProtKB-UniRule"/>
</dbReference>
<keyword evidence="8" id="KW-1185">Reference proteome</keyword>
<keyword evidence="3 4" id="KW-0288">FMN</keyword>
<dbReference type="EC" id="6.3.2.5" evidence="3"/>
<dbReference type="OrthoDB" id="9802554at2"/>
<feature type="binding site" evidence="3">
    <location>
        <position position="323"/>
    </location>
    <ligand>
        <name>CTP</name>
        <dbReference type="ChEBI" id="CHEBI:37563"/>
    </ligand>
</feature>
<feature type="region of interest" description="Phosphopantothenate--cysteine ligase" evidence="3">
    <location>
        <begin position="191"/>
        <end position="395"/>
    </location>
</feature>
<dbReference type="GO" id="GO:0004632">
    <property type="term" value="F:phosphopantothenate--cysteine ligase activity"/>
    <property type="evidence" value="ECO:0007669"/>
    <property type="project" value="UniProtKB-UniRule"/>
</dbReference>
<feature type="binding site" evidence="3">
    <location>
        <position position="289"/>
    </location>
    <ligand>
        <name>CTP</name>
        <dbReference type="ChEBI" id="CHEBI:37563"/>
    </ligand>
</feature>
<comment type="function">
    <text evidence="4">Catalyzes two steps in the biosynthesis of coenzyme A. In the first step cysteine is conjugated to 4'-phosphopantothenate to form 4-phosphopantothenoylcysteine, in the latter compound is decarboxylated to form 4'-phosphopantotheine.</text>
</comment>
<keyword evidence="3" id="KW-0460">Magnesium</keyword>
<evidence type="ECO:0000256" key="3">
    <source>
        <dbReference type="HAMAP-Rule" id="MF_02225"/>
    </source>
</evidence>
<evidence type="ECO:0000259" key="5">
    <source>
        <dbReference type="Pfam" id="PF02441"/>
    </source>
</evidence>
<keyword evidence="3" id="KW-0511">Multifunctional enzyme</keyword>
<keyword evidence="3 4" id="KW-0285">Flavoprotein</keyword>
<feature type="domain" description="DNA/pantothenate metabolism flavoprotein C-terminal" evidence="6">
    <location>
        <begin position="186"/>
        <end position="392"/>
    </location>
</feature>
<keyword evidence="2 3" id="KW-0456">Lyase</keyword>
<dbReference type="PANTHER" id="PTHR14359">
    <property type="entry name" value="HOMO-OLIGOMERIC FLAVIN CONTAINING CYS DECARBOXYLASE FAMILY"/>
    <property type="match status" value="1"/>
</dbReference>
<comment type="pathway">
    <text evidence="3 4">Cofactor biosynthesis; coenzyme A biosynthesis; CoA from (R)-pantothenate: step 2/5.</text>
</comment>
<evidence type="ECO:0000313" key="8">
    <source>
        <dbReference type="Proteomes" id="UP000254664"/>
    </source>
</evidence>
<dbReference type="Pfam" id="PF04127">
    <property type="entry name" value="DFP"/>
    <property type="match status" value="1"/>
</dbReference>
<dbReference type="EC" id="4.1.1.36" evidence="3"/>
<dbReference type="RefSeq" id="WP_115641275.1">
    <property type="nucleotide sequence ID" value="NZ_UFWZ01000001.1"/>
</dbReference>
<evidence type="ECO:0000259" key="6">
    <source>
        <dbReference type="Pfam" id="PF04127"/>
    </source>
</evidence>
<dbReference type="InterPro" id="IPR035929">
    <property type="entry name" value="CoaB-like_sf"/>
</dbReference>
<comment type="similarity">
    <text evidence="3 4">In the N-terminal section; belongs to the HFCD (homo-oligomeric flavin containing Cys decarboxylase) superfamily.</text>
</comment>
<dbReference type="SUPFAM" id="SSF52507">
    <property type="entry name" value="Homo-oligomeric flavin-containing Cys decarboxylases, HFCD"/>
    <property type="match status" value="1"/>
</dbReference>
<dbReference type="InterPro" id="IPR003382">
    <property type="entry name" value="Flavoprotein"/>
</dbReference>
<dbReference type="Proteomes" id="UP000254664">
    <property type="component" value="Unassembled WGS sequence"/>
</dbReference>
<dbReference type="Pfam" id="PF02441">
    <property type="entry name" value="Flavoprotein"/>
    <property type="match status" value="1"/>
</dbReference>
<feature type="domain" description="Flavoprotein" evidence="5">
    <location>
        <begin position="8"/>
        <end position="179"/>
    </location>
</feature>
<name>A0A381JA80_9CLOT</name>
<comment type="catalytic activity">
    <reaction evidence="3 4">
        <text>(R)-4'-phosphopantothenate + L-cysteine + CTP = N-[(R)-4-phosphopantothenoyl]-L-cysteine + CMP + diphosphate + H(+)</text>
        <dbReference type="Rhea" id="RHEA:19397"/>
        <dbReference type="ChEBI" id="CHEBI:10986"/>
        <dbReference type="ChEBI" id="CHEBI:15378"/>
        <dbReference type="ChEBI" id="CHEBI:33019"/>
        <dbReference type="ChEBI" id="CHEBI:35235"/>
        <dbReference type="ChEBI" id="CHEBI:37563"/>
        <dbReference type="ChEBI" id="CHEBI:59458"/>
        <dbReference type="ChEBI" id="CHEBI:60377"/>
        <dbReference type="EC" id="6.3.2.5"/>
    </reaction>
</comment>
<accession>A0A381JA80</accession>
<proteinExistence type="inferred from homology"/>
<dbReference type="InterPro" id="IPR036551">
    <property type="entry name" value="Flavin_trans-like"/>
</dbReference>
<sequence length="395" mass="43740">MTKNSYCVVLGVTGGIAAYKALDIISALKKKDIEVNVIMTRSAKEFVSPLTFQTLSQNIVVSDMFEEPKAFEIQHISLAKKADIILVAPATANIIGKVANGIADDMLSTTIMATKAKVVFALAMNTNMYNNKIVQENISKLKSYGYEFIEPTSGRLACGDDGKGKLADTKYIADKVESMLYNPKDLEGKTVLVTAGPTIANIDPVRYITNKSTGKMGYAIAKEARDRGAEVILISGPTNLEKPFEVEFISVNTNEEMLKEVLWHYEKADIVVKTAAVSDYKPRYYSEEKIKKSEDSISIELLKDKDILKTLGEKKQNQILVGFAAESSNLIENAKNKLIKKNLDYIVANDILHTGFALEDNEVSIICKDGDVIKLESMNKKKVAKELFDIVNKRR</sequence>
<evidence type="ECO:0000256" key="2">
    <source>
        <dbReference type="ARBA" id="ARBA00023239"/>
    </source>
</evidence>
<reference evidence="7 8" key="1">
    <citation type="submission" date="2018-06" db="EMBL/GenBank/DDBJ databases">
        <authorList>
            <consortium name="Pathogen Informatics"/>
            <person name="Doyle S."/>
        </authorList>
    </citation>
    <scope>NUCLEOTIDE SEQUENCE [LARGE SCALE GENOMIC DNA]</scope>
    <source>
        <strain evidence="7 8">NCTC9836</strain>
    </source>
</reference>
<feature type="region of interest" description="Phosphopantothenoylcysteine decarboxylase" evidence="3">
    <location>
        <begin position="1"/>
        <end position="190"/>
    </location>
</feature>
<keyword evidence="1 3" id="KW-0210">Decarboxylase</keyword>
<comment type="pathway">
    <text evidence="3 4">Cofactor biosynthesis; coenzyme A biosynthesis; CoA from (R)-pantothenate: step 3/5.</text>
</comment>
<dbReference type="GO" id="GO:0004633">
    <property type="term" value="F:phosphopantothenoylcysteine decarboxylase activity"/>
    <property type="evidence" value="ECO:0007669"/>
    <property type="project" value="UniProtKB-UniRule"/>
</dbReference>
<comment type="similarity">
    <text evidence="3 4">In the C-terminal section; belongs to the PPC synthetase family.</text>
</comment>
<comment type="caution">
    <text evidence="3">Lacks conserved residue(s) required for the propagation of feature annotation.</text>
</comment>
<dbReference type="Gene3D" id="3.40.50.1950">
    <property type="entry name" value="Flavin prenyltransferase-like"/>
    <property type="match status" value="1"/>
</dbReference>
<dbReference type="Gene3D" id="3.40.50.10300">
    <property type="entry name" value="CoaB-like"/>
    <property type="match status" value="1"/>
</dbReference>
<dbReference type="NCBIfam" id="TIGR00521">
    <property type="entry name" value="coaBC_dfp"/>
    <property type="match status" value="1"/>
</dbReference>
<gene>
    <name evidence="3 7" type="primary">coaBC</name>
    <name evidence="7" type="ORF">NCTC9836_01635</name>
</gene>
<organism evidence="7 8">
    <name type="scientific">Clostridium putrefaciens</name>
    <dbReference type="NCBI Taxonomy" id="99675"/>
    <lineage>
        <taxon>Bacteria</taxon>
        <taxon>Bacillati</taxon>
        <taxon>Bacillota</taxon>
        <taxon>Clostridia</taxon>
        <taxon>Eubacteriales</taxon>
        <taxon>Clostridiaceae</taxon>
        <taxon>Clostridium</taxon>
    </lineage>
</organism>
<dbReference type="InterPro" id="IPR005252">
    <property type="entry name" value="CoaBC"/>
</dbReference>
<evidence type="ECO:0000313" key="7">
    <source>
        <dbReference type="EMBL" id="SUY47307.1"/>
    </source>
</evidence>
<dbReference type="GO" id="GO:0046872">
    <property type="term" value="F:metal ion binding"/>
    <property type="evidence" value="ECO:0007669"/>
    <property type="project" value="UniProtKB-KW"/>
</dbReference>
<dbReference type="SUPFAM" id="SSF102645">
    <property type="entry name" value="CoaB-like"/>
    <property type="match status" value="1"/>
</dbReference>
<feature type="binding site" evidence="3">
    <location>
        <position position="279"/>
    </location>
    <ligand>
        <name>CTP</name>
        <dbReference type="ChEBI" id="CHEBI:37563"/>
    </ligand>
</feature>
<dbReference type="UniPathway" id="UPA00241">
    <property type="reaction ID" value="UER00353"/>
</dbReference>
<dbReference type="AlphaFoldDB" id="A0A381JA80"/>